<evidence type="ECO:0000313" key="3">
    <source>
        <dbReference type="Proteomes" id="UP001152747"/>
    </source>
</evidence>
<dbReference type="AlphaFoldDB" id="A0A9P1I7F7"/>
<accession>A0A9P1I7F7</accession>
<evidence type="ECO:0000256" key="1">
    <source>
        <dbReference type="SAM" id="MobiDB-lite"/>
    </source>
</evidence>
<feature type="compositionally biased region" description="Basic and acidic residues" evidence="1">
    <location>
        <begin position="267"/>
        <end position="282"/>
    </location>
</feature>
<comment type="caution">
    <text evidence="2">The sequence shown here is derived from an EMBL/GenBank/DDBJ whole genome shotgun (WGS) entry which is preliminary data.</text>
</comment>
<name>A0A9P1I7F7_9PELO</name>
<keyword evidence="3" id="KW-1185">Reference proteome</keyword>
<protein>
    <submittedName>
        <fullName evidence="2">Uncharacterized protein</fullName>
    </submittedName>
</protein>
<evidence type="ECO:0000313" key="2">
    <source>
        <dbReference type="EMBL" id="CAI5439576.1"/>
    </source>
</evidence>
<sequence length="367" mass="43906">MSAENVAEAKLQIEILDLKDEISYLKTEHRFAIDENQEINSELANIKKKFEAGKRTALEEQQSKNFNELLNLRKDLHQKAVKFYISNVVAELKSAGVEQSKIDKFTGKREEIEEKLGKIFKINQLRVPIKSCRKRHRESLAEKSWKYFEERKAERKAERKRKNEDIYWESRDYRRANRVKRLKLEKFIEDEEGEQRKNDESIFFEPESPQSPIQYRIETDCEVEVDIEHFEKPGKCPTAEPKSETEEIEDYKRRLDEYVQQQFEIHEEYQREADEEERKREEDEYYFEPESPQSPIQYRIETDCEVEIDIPRYGDDQAEHQDGDEFRVLDPFQGLDFSDNYKLIHYNMVSSLANTDDESEEVVVVDN</sequence>
<dbReference type="Proteomes" id="UP001152747">
    <property type="component" value="Unassembled WGS sequence"/>
</dbReference>
<organism evidence="2 3">
    <name type="scientific">Caenorhabditis angaria</name>
    <dbReference type="NCBI Taxonomy" id="860376"/>
    <lineage>
        <taxon>Eukaryota</taxon>
        <taxon>Metazoa</taxon>
        <taxon>Ecdysozoa</taxon>
        <taxon>Nematoda</taxon>
        <taxon>Chromadorea</taxon>
        <taxon>Rhabditida</taxon>
        <taxon>Rhabditina</taxon>
        <taxon>Rhabditomorpha</taxon>
        <taxon>Rhabditoidea</taxon>
        <taxon>Rhabditidae</taxon>
        <taxon>Peloderinae</taxon>
        <taxon>Caenorhabditis</taxon>
    </lineage>
</organism>
<gene>
    <name evidence="2" type="ORF">CAMP_LOCUS2213</name>
</gene>
<dbReference type="EMBL" id="CANHGI010000001">
    <property type="protein sequence ID" value="CAI5439576.1"/>
    <property type="molecule type" value="Genomic_DNA"/>
</dbReference>
<proteinExistence type="predicted"/>
<reference evidence="2" key="1">
    <citation type="submission" date="2022-11" db="EMBL/GenBank/DDBJ databases">
        <authorList>
            <person name="Kikuchi T."/>
        </authorList>
    </citation>
    <scope>NUCLEOTIDE SEQUENCE</scope>
    <source>
        <strain evidence="2">PS1010</strain>
    </source>
</reference>
<feature type="region of interest" description="Disordered" evidence="1">
    <location>
        <begin position="267"/>
        <end position="298"/>
    </location>
</feature>